<dbReference type="RefSeq" id="WP_150093031.1">
    <property type="nucleotide sequence ID" value="NZ_VWSF01000033.1"/>
</dbReference>
<accession>A0A5M6D2J5</accession>
<evidence type="ECO:0008006" key="3">
    <source>
        <dbReference type="Google" id="ProtNLM"/>
    </source>
</evidence>
<dbReference type="Gene3D" id="3.20.20.140">
    <property type="entry name" value="Metal-dependent hydrolases"/>
    <property type="match status" value="1"/>
</dbReference>
<gene>
    <name evidence="1" type="ORF">F0145_24490</name>
</gene>
<name>A0A5M6D2J5_9BACT</name>
<dbReference type="Proteomes" id="UP000323426">
    <property type="component" value="Unassembled WGS sequence"/>
</dbReference>
<keyword evidence="2" id="KW-1185">Reference proteome</keyword>
<dbReference type="SUPFAM" id="SSF51556">
    <property type="entry name" value="Metallo-dependent hydrolases"/>
    <property type="match status" value="1"/>
</dbReference>
<proteinExistence type="predicted"/>
<dbReference type="AlphaFoldDB" id="A0A5M6D2J5"/>
<evidence type="ECO:0000313" key="1">
    <source>
        <dbReference type="EMBL" id="KAA5539365.1"/>
    </source>
</evidence>
<reference evidence="1 2" key="1">
    <citation type="submission" date="2019-09" db="EMBL/GenBank/DDBJ databases">
        <title>Genome sequence and assembly of Adhaeribacter sp.</title>
        <authorList>
            <person name="Chhetri G."/>
        </authorList>
    </citation>
    <scope>NUCLEOTIDE SEQUENCE [LARGE SCALE GENOMIC DNA]</scope>
    <source>
        <strain evidence="1 2">DK36</strain>
    </source>
</reference>
<organism evidence="1 2">
    <name type="scientific">Adhaeribacter rhizoryzae</name>
    <dbReference type="NCBI Taxonomy" id="2607907"/>
    <lineage>
        <taxon>Bacteria</taxon>
        <taxon>Pseudomonadati</taxon>
        <taxon>Bacteroidota</taxon>
        <taxon>Cytophagia</taxon>
        <taxon>Cytophagales</taxon>
        <taxon>Hymenobacteraceae</taxon>
        <taxon>Adhaeribacter</taxon>
    </lineage>
</organism>
<sequence length="105" mass="11800">MFPCPNGKVPYSLQPCYSNGETWRAVNWVEQQITEGMINYFGEILYQYCGISPSDSLLFTYYRLAQKYNLPVGIHTGGAGPDHGSPDIKMEMGKPLLMKAVLTLF</sequence>
<comment type="caution">
    <text evidence="1">The sequence shown here is derived from an EMBL/GenBank/DDBJ whole genome shotgun (WGS) entry which is preliminary data.</text>
</comment>
<protein>
    <recommendedName>
        <fullName evidence="3">Amidohydrolase-related domain-containing protein</fullName>
    </recommendedName>
</protein>
<dbReference type="EMBL" id="VWSF01000033">
    <property type="protein sequence ID" value="KAA5539365.1"/>
    <property type="molecule type" value="Genomic_DNA"/>
</dbReference>
<dbReference type="InterPro" id="IPR032466">
    <property type="entry name" value="Metal_Hydrolase"/>
</dbReference>
<evidence type="ECO:0000313" key="2">
    <source>
        <dbReference type="Proteomes" id="UP000323426"/>
    </source>
</evidence>